<dbReference type="EMBL" id="QLOE01000001">
    <property type="protein sequence ID" value="RAO79808.1"/>
    <property type="molecule type" value="Genomic_DNA"/>
</dbReference>
<evidence type="ECO:0000259" key="3">
    <source>
        <dbReference type="PROSITE" id="PS51668"/>
    </source>
</evidence>
<dbReference type="SUPFAM" id="SSF118196">
    <property type="entry name" value="YaeB-like"/>
    <property type="match status" value="1"/>
</dbReference>
<dbReference type="Proteomes" id="UP000249782">
    <property type="component" value="Unassembled WGS sequence"/>
</dbReference>
<dbReference type="PANTHER" id="PTHR12818:SF0">
    <property type="entry name" value="TRNA (ADENINE(37)-N6)-METHYLTRANSFERASE"/>
    <property type="match status" value="1"/>
</dbReference>
<evidence type="ECO:0000256" key="2">
    <source>
        <dbReference type="ARBA" id="ARBA00033753"/>
    </source>
</evidence>
<evidence type="ECO:0000313" key="4">
    <source>
        <dbReference type="EMBL" id="RAO79808.1"/>
    </source>
</evidence>
<dbReference type="Gene3D" id="2.40.30.70">
    <property type="entry name" value="YaeB-like"/>
    <property type="match status" value="1"/>
</dbReference>
<name>A0A328PAK1_9EURY</name>
<comment type="caution">
    <text evidence="4">The sequence shown here is derived from an EMBL/GenBank/DDBJ whole genome shotgun (WGS) entry which is preliminary data.</text>
</comment>
<keyword evidence="5" id="KW-1185">Reference proteome</keyword>
<keyword evidence="4" id="KW-0489">Methyltransferase</keyword>
<dbReference type="OrthoDB" id="40408at2157"/>
<organism evidence="4 5">
    <name type="scientific">Methanothermobacter tenebrarum</name>
    <dbReference type="NCBI Taxonomy" id="680118"/>
    <lineage>
        <taxon>Archaea</taxon>
        <taxon>Methanobacteriati</taxon>
        <taxon>Methanobacteriota</taxon>
        <taxon>Methanomada group</taxon>
        <taxon>Methanobacteria</taxon>
        <taxon>Methanobacteriales</taxon>
        <taxon>Methanobacteriaceae</taxon>
        <taxon>Methanothermobacter</taxon>
    </lineage>
</organism>
<comment type="similarity">
    <text evidence="2">Belongs to the tRNA methyltransferase O family.</text>
</comment>
<gene>
    <name evidence="4" type="primary">tsaA</name>
    <name evidence="4" type="ORF">DPC56_00555</name>
</gene>
<keyword evidence="4" id="KW-0808">Transferase</keyword>
<dbReference type="InterPro" id="IPR036413">
    <property type="entry name" value="YaeB-like_sf"/>
</dbReference>
<dbReference type="GO" id="GO:0032259">
    <property type="term" value="P:methylation"/>
    <property type="evidence" value="ECO:0007669"/>
    <property type="project" value="UniProtKB-KW"/>
</dbReference>
<dbReference type="CDD" id="cd09281">
    <property type="entry name" value="UPF0066"/>
    <property type="match status" value="1"/>
</dbReference>
<accession>A0A328PAK1</accession>
<dbReference type="InterPro" id="IPR040372">
    <property type="entry name" value="YaeB-like"/>
</dbReference>
<evidence type="ECO:0000313" key="5">
    <source>
        <dbReference type="Proteomes" id="UP000249782"/>
    </source>
</evidence>
<dbReference type="PROSITE" id="PS01318">
    <property type="entry name" value="TSAA_1"/>
    <property type="match status" value="1"/>
</dbReference>
<dbReference type="GO" id="GO:0008168">
    <property type="term" value="F:methyltransferase activity"/>
    <property type="evidence" value="ECO:0007669"/>
    <property type="project" value="UniProtKB-KW"/>
</dbReference>
<dbReference type="Pfam" id="PF01980">
    <property type="entry name" value="TrmO_N"/>
    <property type="match status" value="1"/>
</dbReference>
<dbReference type="PANTHER" id="PTHR12818">
    <property type="entry name" value="TRNA (ADENINE(37)-N6)-METHYLTRANSFERASE"/>
    <property type="match status" value="1"/>
</dbReference>
<protein>
    <submittedName>
        <fullName evidence="4">tRNA (N6-threonylcarbamoyladenosine(37)-N6)-methyltransferase TrmO</fullName>
    </submittedName>
</protein>
<sequence>MKIVLKPVGVVRSPYKDVSEAPSQGIYAKEESVIHIFPEFQEALDGIIRYKHFFILYWLDRAERNILKVIPRGGVKKRGVFSTRAPSRPNPIGLCLVELKKVDDGDLVVWGLDAVDGSYVIDIKPYFKDIDSP</sequence>
<keyword evidence="1" id="KW-0949">S-adenosyl-L-methionine</keyword>
<evidence type="ECO:0000256" key="1">
    <source>
        <dbReference type="ARBA" id="ARBA00022691"/>
    </source>
</evidence>
<dbReference type="NCBIfam" id="TIGR00104">
    <property type="entry name" value="tRNA_TsaA"/>
    <property type="match status" value="1"/>
</dbReference>
<dbReference type="InterPro" id="IPR036414">
    <property type="entry name" value="YaeB_N_sf"/>
</dbReference>
<proteinExistence type="inferred from homology"/>
<dbReference type="AlphaFoldDB" id="A0A328PAK1"/>
<dbReference type="PROSITE" id="PS51668">
    <property type="entry name" value="TSAA_2"/>
    <property type="match status" value="1"/>
</dbReference>
<feature type="domain" description="TsaA-like" evidence="3">
    <location>
        <begin position="5"/>
        <end position="133"/>
    </location>
</feature>
<dbReference type="InterPro" id="IPR023368">
    <property type="entry name" value="UPF0066_cons_site"/>
</dbReference>
<reference evidence="4 5" key="1">
    <citation type="submission" date="2018-06" db="EMBL/GenBank/DDBJ databases">
        <title>Draft genome sequence of hyperthermophilic methanogen Methanothermobacter tenebrarum sp. MCM-B 1447.</title>
        <authorList>
            <person name="Pore S.D."/>
            <person name="Dagar S."/>
            <person name="Dhakephalkar P.K."/>
        </authorList>
    </citation>
    <scope>NUCLEOTIDE SEQUENCE [LARGE SCALE GENOMIC DNA]</scope>
    <source>
        <strain evidence="4 5">MCM B 1447</strain>
    </source>
</reference>
<dbReference type="InterPro" id="IPR023370">
    <property type="entry name" value="TrmO-like_N"/>
</dbReference>
<dbReference type="RefSeq" id="WP_112093118.1">
    <property type="nucleotide sequence ID" value="NZ_QLOE01000001.1"/>
</dbReference>